<evidence type="ECO:0008006" key="11">
    <source>
        <dbReference type="Google" id="ProtNLM"/>
    </source>
</evidence>
<dbReference type="AlphaFoldDB" id="A0A7S4ETE1"/>
<keyword evidence="3" id="KW-0808">Transferase</keyword>
<dbReference type="Pfam" id="PF13641">
    <property type="entry name" value="Glyco_tranf_2_3"/>
    <property type="match status" value="1"/>
</dbReference>
<feature type="signal peptide" evidence="9">
    <location>
        <begin position="1"/>
        <end position="20"/>
    </location>
</feature>
<evidence type="ECO:0000256" key="1">
    <source>
        <dbReference type="ARBA" id="ARBA00004141"/>
    </source>
</evidence>
<gene>
    <name evidence="10" type="ORF">PCAR00345_LOCUS3318</name>
</gene>
<keyword evidence="9" id="KW-0732">Signal</keyword>
<feature type="transmembrane region" description="Helical" evidence="8">
    <location>
        <begin position="280"/>
        <end position="302"/>
    </location>
</feature>
<protein>
    <recommendedName>
        <fullName evidence="11">Glycosyltransferase 2-like domain-containing protein</fullName>
    </recommendedName>
</protein>
<name>A0A7S4ETE1_CHRCT</name>
<feature type="transmembrane region" description="Helical" evidence="8">
    <location>
        <begin position="614"/>
        <end position="634"/>
    </location>
</feature>
<evidence type="ECO:0000256" key="2">
    <source>
        <dbReference type="ARBA" id="ARBA00022676"/>
    </source>
</evidence>
<keyword evidence="6 8" id="KW-0472">Membrane</keyword>
<evidence type="ECO:0000256" key="3">
    <source>
        <dbReference type="ARBA" id="ARBA00022679"/>
    </source>
</evidence>
<evidence type="ECO:0000256" key="9">
    <source>
        <dbReference type="SAM" id="SignalP"/>
    </source>
</evidence>
<feature type="transmembrane region" description="Helical" evidence="8">
    <location>
        <begin position="583"/>
        <end position="602"/>
    </location>
</feature>
<organism evidence="10">
    <name type="scientific">Chrysotila carterae</name>
    <name type="common">Marine alga</name>
    <name type="synonym">Syracosphaera carterae</name>
    <dbReference type="NCBI Taxonomy" id="13221"/>
    <lineage>
        <taxon>Eukaryota</taxon>
        <taxon>Haptista</taxon>
        <taxon>Haptophyta</taxon>
        <taxon>Prymnesiophyceae</taxon>
        <taxon>Isochrysidales</taxon>
        <taxon>Isochrysidaceae</taxon>
        <taxon>Chrysotila</taxon>
    </lineage>
</organism>
<dbReference type="EMBL" id="HBIZ01005796">
    <property type="protein sequence ID" value="CAE0750733.1"/>
    <property type="molecule type" value="Transcribed_RNA"/>
</dbReference>
<feature type="region of interest" description="Disordered" evidence="7">
    <location>
        <begin position="708"/>
        <end position="735"/>
    </location>
</feature>
<evidence type="ECO:0000256" key="7">
    <source>
        <dbReference type="SAM" id="MobiDB-lite"/>
    </source>
</evidence>
<dbReference type="SUPFAM" id="SSF53448">
    <property type="entry name" value="Nucleotide-diphospho-sugar transferases"/>
    <property type="match status" value="1"/>
</dbReference>
<reference evidence="10" key="1">
    <citation type="submission" date="2021-01" db="EMBL/GenBank/DDBJ databases">
        <authorList>
            <person name="Corre E."/>
            <person name="Pelletier E."/>
            <person name="Niang G."/>
            <person name="Scheremetjew M."/>
            <person name="Finn R."/>
            <person name="Kale V."/>
            <person name="Holt S."/>
            <person name="Cochrane G."/>
            <person name="Meng A."/>
            <person name="Brown T."/>
            <person name="Cohen L."/>
        </authorList>
    </citation>
    <scope>NUCLEOTIDE SEQUENCE</scope>
    <source>
        <strain evidence="10">CCMP645</strain>
    </source>
</reference>
<keyword evidence="2" id="KW-0328">Glycosyltransferase</keyword>
<evidence type="ECO:0000256" key="8">
    <source>
        <dbReference type="SAM" id="Phobius"/>
    </source>
</evidence>
<dbReference type="PANTHER" id="PTHR43867">
    <property type="entry name" value="CELLULOSE SYNTHASE CATALYTIC SUBUNIT A [UDP-FORMING]"/>
    <property type="match status" value="1"/>
</dbReference>
<keyword evidence="4 8" id="KW-0812">Transmembrane</keyword>
<dbReference type="CDD" id="cd06423">
    <property type="entry name" value="CESA_like"/>
    <property type="match status" value="1"/>
</dbReference>
<evidence type="ECO:0000313" key="10">
    <source>
        <dbReference type="EMBL" id="CAE0750733.1"/>
    </source>
</evidence>
<evidence type="ECO:0000256" key="6">
    <source>
        <dbReference type="ARBA" id="ARBA00023136"/>
    </source>
</evidence>
<evidence type="ECO:0000256" key="5">
    <source>
        <dbReference type="ARBA" id="ARBA00022989"/>
    </source>
</evidence>
<dbReference type="InterPro" id="IPR029044">
    <property type="entry name" value="Nucleotide-diphossugar_trans"/>
</dbReference>
<feature type="region of interest" description="Disordered" evidence="7">
    <location>
        <begin position="56"/>
        <end position="100"/>
    </location>
</feature>
<feature type="transmembrane region" description="Helical" evidence="8">
    <location>
        <begin position="646"/>
        <end position="672"/>
    </location>
</feature>
<keyword evidence="5 8" id="KW-1133">Transmembrane helix</keyword>
<dbReference type="GO" id="GO:0016757">
    <property type="term" value="F:glycosyltransferase activity"/>
    <property type="evidence" value="ECO:0007669"/>
    <property type="project" value="UniProtKB-KW"/>
</dbReference>
<dbReference type="Gene3D" id="3.90.550.10">
    <property type="entry name" value="Spore Coat Polysaccharide Biosynthesis Protein SpsA, Chain A"/>
    <property type="match status" value="1"/>
</dbReference>
<sequence>MMSLGYSALFCCWVCMLTLKDDDIRVPSGYLVLAMASRVLEALGGRQQQSLQLLTEQQPPQLRREQQQQWGKEQPQRRRNQLHADSQEQEVSREKQQSHLLTPSMQQHFCMRQGHIRMKLLPLALRSRQLSGARFRRVQTAPSLPVHSLPQRLETSRCTPRAQAHDLDWHEPDRSRSGGALSAALLSSASAASLSFLSAKRSRVSPLSVLRGGSIFSGDLGGDVGDVTGDVAGDVSGGVAGERISGLVSGISRHVAQAVHAAGESSAAPSLTLGMSALTWVYFTLTCLSVAWLTVPVFGMLLHSATARAQNDMDADADAKGAWPSCVLLVPCYLPNEQHIIMETLRRLSAVEYAGELSIHLVYNSPCTLPIEEELRALRTLNGRQIVVEHVVGSRSKASNLNHALRGLTQELVVFFDADHHPKPDCVARLVRRLIAAPDAAAAQGAVLIDRGGQRWLRALVDTMEWCQWHIGIPGTAKVVGSSFFGGGCAAWRREVVTQLGFDPSMRTEDIDLSIRALAAGYVIEIVPQAQADEMCPVDLPALYRQRLRWAVGWEEVAQRTLPLVFGSSALTRVRKCRVAMLLHGRFLTLGCACFNGAQIFMHARQPLSWPRPIRAVVAAPRALLGLAVLNLWYTLLRTRAPPRRWLAATLFSLVFPLVAAVQGALLIIALVRVQLLRNRPSAWVLTARQKGAEYAVTEYAQEGAEDKAACAQSGPTGSERHGGSPHAAIKRTHK</sequence>
<feature type="chain" id="PRO_5031292786" description="Glycosyltransferase 2-like domain-containing protein" evidence="9">
    <location>
        <begin position="21"/>
        <end position="735"/>
    </location>
</feature>
<dbReference type="InterPro" id="IPR050321">
    <property type="entry name" value="Glycosyltr_2/OpgH_subfam"/>
</dbReference>
<evidence type="ECO:0000256" key="4">
    <source>
        <dbReference type="ARBA" id="ARBA00022692"/>
    </source>
</evidence>
<dbReference type="PANTHER" id="PTHR43867:SF2">
    <property type="entry name" value="CELLULOSE SYNTHASE CATALYTIC SUBUNIT A [UDP-FORMING]"/>
    <property type="match status" value="1"/>
</dbReference>
<comment type="subcellular location">
    <subcellularLocation>
        <location evidence="1">Membrane</location>
        <topology evidence="1">Multi-pass membrane protein</topology>
    </subcellularLocation>
</comment>
<feature type="compositionally biased region" description="Low complexity" evidence="7">
    <location>
        <begin position="56"/>
        <end position="73"/>
    </location>
</feature>
<accession>A0A7S4ETE1</accession>
<dbReference type="GO" id="GO:0016020">
    <property type="term" value="C:membrane"/>
    <property type="evidence" value="ECO:0007669"/>
    <property type="project" value="UniProtKB-SubCell"/>
</dbReference>
<proteinExistence type="predicted"/>